<feature type="region of interest" description="Disordered" evidence="1">
    <location>
        <begin position="1"/>
        <end position="24"/>
    </location>
</feature>
<protein>
    <submittedName>
        <fullName evidence="2">Uncharacterized protein</fullName>
    </submittedName>
</protein>
<dbReference type="Proteomes" id="UP001054945">
    <property type="component" value="Unassembled WGS sequence"/>
</dbReference>
<sequence>MTLRGNYVQRTGGRRSSKAKADVANPIKTTRSRIIWFCVGNPFSVASLLPLEKEEKKRTTRMKENILKKMCSHYLLYGREKKEKKKKIDMQ</sequence>
<gene>
    <name evidence="2" type="ORF">CEXT_705201</name>
</gene>
<proteinExistence type="predicted"/>
<organism evidence="2 3">
    <name type="scientific">Caerostris extrusa</name>
    <name type="common">Bark spider</name>
    <name type="synonym">Caerostris bankana</name>
    <dbReference type="NCBI Taxonomy" id="172846"/>
    <lineage>
        <taxon>Eukaryota</taxon>
        <taxon>Metazoa</taxon>
        <taxon>Ecdysozoa</taxon>
        <taxon>Arthropoda</taxon>
        <taxon>Chelicerata</taxon>
        <taxon>Arachnida</taxon>
        <taxon>Araneae</taxon>
        <taxon>Araneomorphae</taxon>
        <taxon>Entelegynae</taxon>
        <taxon>Araneoidea</taxon>
        <taxon>Araneidae</taxon>
        <taxon>Caerostris</taxon>
    </lineage>
</organism>
<keyword evidence="3" id="KW-1185">Reference proteome</keyword>
<accession>A0AAV4RJM2</accession>
<dbReference type="EMBL" id="BPLR01008107">
    <property type="protein sequence ID" value="GIY22138.1"/>
    <property type="molecule type" value="Genomic_DNA"/>
</dbReference>
<evidence type="ECO:0000313" key="2">
    <source>
        <dbReference type="EMBL" id="GIY22138.1"/>
    </source>
</evidence>
<reference evidence="2 3" key="1">
    <citation type="submission" date="2021-06" db="EMBL/GenBank/DDBJ databases">
        <title>Caerostris extrusa draft genome.</title>
        <authorList>
            <person name="Kono N."/>
            <person name="Arakawa K."/>
        </authorList>
    </citation>
    <scope>NUCLEOTIDE SEQUENCE [LARGE SCALE GENOMIC DNA]</scope>
</reference>
<comment type="caution">
    <text evidence="2">The sequence shown here is derived from an EMBL/GenBank/DDBJ whole genome shotgun (WGS) entry which is preliminary data.</text>
</comment>
<name>A0AAV4RJM2_CAEEX</name>
<evidence type="ECO:0000313" key="3">
    <source>
        <dbReference type="Proteomes" id="UP001054945"/>
    </source>
</evidence>
<evidence type="ECO:0000256" key="1">
    <source>
        <dbReference type="SAM" id="MobiDB-lite"/>
    </source>
</evidence>
<dbReference type="AlphaFoldDB" id="A0AAV4RJM2"/>